<dbReference type="PANTHER" id="PTHR21576:SF45">
    <property type="entry name" value="TRANSPORTER MCH1-RELATED"/>
    <property type="match status" value="1"/>
</dbReference>
<accession>A0A3N2PKQ4</accession>
<evidence type="ECO:0000256" key="8">
    <source>
        <dbReference type="ARBA" id="ARBA00039330"/>
    </source>
</evidence>
<organism evidence="11 12">
    <name type="scientific">Sodiomyces alkalinus (strain CBS 110278 / VKM F-3762 / F11)</name>
    <name type="common">Alkaliphilic filamentous fungus</name>
    <dbReference type="NCBI Taxonomy" id="1314773"/>
    <lineage>
        <taxon>Eukaryota</taxon>
        <taxon>Fungi</taxon>
        <taxon>Dikarya</taxon>
        <taxon>Ascomycota</taxon>
        <taxon>Pezizomycotina</taxon>
        <taxon>Sordariomycetes</taxon>
        <taxon>Hypocreomycetidae</taxon>
        <taxon>Glomerellales</taxon>
        <taxon>Plectosphaerellaceae</taxon>
        <taxon>Sodiomyces</taxon>
    </lineage>
</organism>
<dbReference type="GeneID" id="39583077"/>
<feature type="region of interest" description="Disordered" evidence="9">
    <location>
        <begin position="440"/>
        <end position="473"/>
    </location>
</feature>
<keyword evidence="6 10" id="KW-1133">Transmembrane helix</keyword>
<evidence type="ECO:0000256" key="5">
    <source>
        <dbReference type="ARBA" id="ARBA00022692"/>
    </source>
</evidence>
<keyword evidence="4" id="KW-0926">Vacuole</keyword>
<evidence type="ECO:0000256" key="4">
    <source>
        <dbReference type="ARBA" id="ARBA00022554"/>
    </source>
</evidence>
<evidence type="ECO:0000256" key="10">
    <source>
        <dbReference type="SAM" id="Phobius"/>
    </source>
</evidence>
<reference evidence="11 12" key="1">
    <citation type="journal article" date="2018" name="Mol. Ecol.">
        <title>The obligate alkalophilic soda-lake fungus Sodiomyces alkalinus has shifted to a protein diet.</title>
        <authorList>
            <person name="Grum-Grzhimaylo A.A."/>
            <person name="Falkoski D.L."/>
            <person name="van den Heuvel J."/>
            <person name="Valero-Jimenez C.A."/>
            <person name="Min B."/>
            <person name="Choi I.G."/>
            <person name="Lipzen A."/>
            <person name="Daum C.G."/>
            <person name="Aanen D.K."/>
            <person name="Tsang A."/>
            <person name="Henrissat B."/>
            <person name="Bilanenko E.N."/>
            <person name="de Vries R.P."/>
            <person name="van Kan J.A.L."/>
            <person name="Grigoriev I.V."/>
            <person name="Debets A.J.M."/>
        </authorList>
    </citation>
    <scope>NUCLEOTIDE SEQUENCE [LARGE SCALE GENOMIC DNA]</scope>
    <source>
        <strain evidence="11 12">F11</strain>
    </source>
</reference>
<feature type="region of interest" description="Disordered" evidence="9">
    <location>
        <begin position="1"/>
        <end position="37"/>
    </location>
</feature>
<keyword evidence="7 10" id="KW-0472">Membrane</keyword>
<dbReference type="PANTHER" id="PTHR21576">
    <property type="entry name" value="UNCHARACTERIZED NODULIN-LIKE PROTEIN"/>
    <property type="match status" value="1"/>
</dbReference>
<feature type="transmembrane region" description="Helical" evidence="10">
    <location>
        <begin position="370"/>
        <end position="392"/>
    </location>
</feature>
<dbReference type="Gene3D" id="1.20.1250.20">
    <property type="entry name" value="MFS general substrate transporter like domains"/>
    <property type="match status" value="1"/>
</dbReference>
<dbReference type="SUPFAM" id="SSF103473">
    <property type="entry name" value="MFS general substrate transporter"/>
    <property type="match status" value="1"/>
</dbReference>
<feature type="compositionally biased region" description="Acidic residues" evidence="9">
    <location>
        <begin position="460"/>
        <end position="471"/>
    </location>
</feature>
<feature type="transmembrane region" description="Helical" evidence="10">
    <location>
        <begin position="715"/>
        <end position="733"/>
    </location>
</feature>
<dbReference type="GO" id="GO:0000329">
    <property type="term" value="C:fungal-type vacuole membrane"/>
    <property type="evidence" value="ECO:0007669"/>
    <property type="project" value="TreeGrafter"/>
</dbReference>
<evidence type="ECO:0000256" key="2">
    <source>
        <dbReference type="ARBA" id="ARBA00008335"/>
    </source>
</evidence>
<feature type="region of interest" description="Disordered" evidence="9">
    <location>
        <begin position="76"/>
        <end position="123"/>
    </location>
</feature>
<evidence type="ECO:0000256" key="9">
    <source>
        <dbReference type="SAM" id="MobiDB-lite"/>
    </source>
</evidence>
<name>A0A3N2PKQ4_SODAK</name>
<feature type="transmembrane region" description="Helical" evidence="10">
    <location>
        <begin position="297"/>
        <end position="319"/>
    </location>
</feature>
<feature type="transmembrane region" description="Helical" evidence="10">
    <location>
        <begin position="594"/>
        <end position="617"/>
    </location>
</feature>
<dbReference type="Proteomes" id="UP000272025">
    <property type="component" value="Unassembled WGS sequence"/>
</dbReference>
<dbReference type="EMBL" id="ML119062">
    <property type="protein sequence ID" value="ROT35108.1"/>
    <property type="molecule type" value="Genomic_DNA"/>
</dbReference>
<dbReference type="OrthoDB" id="199930at2759"/>
<proteinExistence type="inferred from homology"/>
<dbReference type="InterPro" id="IPR036259">
    <property type="entry name" value="MFS_trans_sf"/>
</dbReference>
<protein>
    <recommendedName>
        <fullName evidence="8">Probable transporter MCH1</fullName>
    </recommendedName>
</protein>
<keyword evidence="12" id="KW-1185">Reference proteome</keyword>
<evidence type="ECO:0000256" key="3">
    <source>
        <dbReference type="ARBA" id="ARBA00022448"/>
    </source>
</evidence>
<gene>
    <name evidence="11" type="ORF">SODALDRAFT_363798</name>
</gene>
<comment type="subcellular location">
    <subcellularLocation>
        <location evidence="1">Vacuole membrane</location>
        <topology evidence="1">Multi-pass membrane protein</topology>
    </subcellularLocation>
</comment>
<sequence>MHTSDAPMTRRLSTEDFSHRSPLAQLAPAAATVKNKREKNRFCKDPFKTSSSFHAPVPLVSLALCRDDLVYLPTSHLPKTASLPPENHDRPPIMTRPPSPGATSSRPFDPQNHRDEDSSSSTIARITSSNSSFVESCSSSTKHYRAHRSRRAATATATASALRSLSFVASVVSALCAGSITVFSLYGHIFQERLHYTQLQVNGLAISSSIALYLPVSALGYLCDRAGARPLSFLAALLFGTGYVTAATTYRKLDLETAAGLRGRDGRIIRIVIGDGDGDGGGSGSGAPYATDWTYPIMMFAFVCVGVGTCAMYLAAVATNAKNFGKGRHRGLALAVPIAAFGLSGMWLSQLGSRVFYERLPDGKAGDLDVFAFFLFLALLLVVVGVLGGFALRVVDEADMIEEAVEELERSGLLDRSALLEGGARLAGRQGYGAVEDARGVEGVADDDDDGGGGGGGGTNEEDDDGHDDEDDVRRKKEWVLNAETRRFLTDRTMWFLALGFLLLIGPGEAFINNLGTIIGTLYPPARDRDAAADSAPPTSPSTHVSIVALTSTAARLLTGSLTDLLAPSPATRHLQVHVTARPPFFRNLSISRVAFLLAFGATLSLGLLVLAAGAAQGHGERFWIVSGLVGAGYGAVFSLTPIIITVIWGVENFATNWGIVAMFPALGATFWGLVYSAVYQAGARHPPPGVGGGGDGEEAGDVFCYGRQCYAPTFWAMAATVWLACLMILYAWKGHRGWSQRGIIV</sequence>
<feature type="transmembrane region" description="Helical" evidence="10">
    <location>
        <begin position="201"/>
        <end position="223"/>
    </location>
</feature>
<dbReference type="RefSeq" id="XP_028462914.1">
    <property type="nucleotide sequence ID" value="XM_028614599.1"/>
</dbReference>
<feature type="transmembrane region" description="Helical" evidence="10">
    <location>
        <begin position="331"/>
        <end position="350"/>
    </location>
</feature>
<feature type="transmembrane region" description="Helical" evidence="10">
    <location>
        <begin position="167"/>
        <end position="189"/>
    </location>
</feature>
<evidence type="ECO:0000256" key="7">
    <source>
        <dbReference type="ARBA" id="ARBA00023136"/>
    </source>
</evidence>
<keyword evidence="3" id="KW-0813">Transport</keyword>
<feature type="transmembrane region" description="Helical" evidence="10">
    <location>
        <begin position="623"/>
        <end position="651"/>
    </location>
</feature>
<evidence type="ECO:0000256" key="6">
    <source>
        <dbReference type="ARBA" id="ARBA00022989"/>
    </source>
</evidence>
<dbReference type="CDD" id="cd17354">
    <property type="entry name" value="MFS_Mch1p_like"/>
    <property type="match status" value="1"/>
</dbReference>
<dbReference type="AlphaFoldDB" id="A0A3N2PKQ4"/>
<evidence type="ECO:0000256" key="1">
    <source>
        <dbReference type="ARBA" id="ARBA00004128"/>
    </source>
</evidence>
<feature type="transmembrane region" description="Helical" evidence="10">
    <location>
        <begin position="230"/>
        <end position="250"/>
    </location>
</feature>
<keyword evidence="5 10" id="KW-0812">Transmembrane</keyword>
<feature type="transmembrane region" description="Helical" evidence="10">
    <location>
        <begin position="658"/>
        <end position="679"/>
    </location>
</feature>
<comment type="similarity">
    <text evidence="2">Belongs to the major facilitator superfamily.</text>
</comment>
<evidence type="ECO:0000313" key="12">
    <source>
        <dbReference type="Proteomes" id="UP000272025"/>
    </source>
</evidence>
<evidence type="ECO:0000313" key="11">
    <source>
        <dbReference type="EMBL" id="ROT35108.1"/>
    </source>
</evidence>